<sequence>MGGKGRRCQIKGFVYFLEQFSYLNGRPIKSFVNQSHFEPKYKFLKKGVMMSNIILFPQLNPFQPRPASFAISEHEKKIAGLEQSTEQLRAHMAVVTNYLEKLQLHLTAESDGTAEPLEVKPKSATSPLVNRAISLVSE</sequence>
<dbReference type="Proteomes" id="UP000035017">
    <property type="component" value="Unassembled WGS sequence"/>
</dbReference>
<reference evidence="1 2" key="1">
    <citation type="submission" date="2014-12" db="EMBL/GenBank/DDBJ databases">
        <title>16Stimator: statistical estimation of ribosomal gene copy numbers from draft genome assemblies.</title>
        <authorList>
            <person name="Perisin M.A."/>
            <person name="Vetter M."/>
            <person name="Gilbert J.A."/>
            <person name="Bergelson J."/>
        </authorList>
    </citation>
    <scope>NUCLEOTIDE SEQUENCE [LARGE SCALE GENOMIC DNA]</scope>
    <source>
        <strain evidence="1 2">MEJ076</strain>
    </source>
</reference>
<evidence type="ECO:0000313" key="2">
    <source>
        <dbReference type="Proteomes" id="UP000035017"/>
    </source>
</evidence>
<name>A0A0D0L6W5_AGRTU</name>
<dbReference type="AlphaFoldDB" id="A0A0D0L6W5"/>
<organism evidence="1 2">
    <name type="scientific">Agrobacterium tumefaciens</name>
    <dbReference type="NCBI Taxonomy" id="358"/>
    <lineage>
        <taxon>Bacteria</taxon>
        <taxon>Pseudomonadati</taxon>
        <taxon>Pseudomonadota</taxon>
        <taxon>Alphaproteobacteria</taxon>
        <taxon>Hyphomicrobiales</taxon>
        <taxon>Rhizobiaceae</taxon>
        <taxon>Rhizobium/Agrobacterium group</taxon>
        <taxon>Agrobacterium</taxon>
        <taxon>Agrobacterium tumefaciens complex</taxon>
    </lineage>
</organism>
<dbReference type="EMBL" id="JXQV01000002">
    <property type="protein sequence ID" value="KIQ05570.1"/>
    <property type="molecule type" value="Genomic_DNA"/>
</dbReference>
<accession>A0A0D0L6W5</accession>
<evidence type="ECO:0000313" key="1">
    <source>
        <dbReference type="EMBL" id="KIQ05570.1"/>
    </source>
</evidence>
<gene>
    <name evidence="1" type="ORF">RU07_01705</name>
</gene>
<comment type="caution">
    <text evidence="1">The sequence shown here is derived from an EMBL/GenBank/DDBJ whole genome shotgun (WGS) entry which is preliminary data.</text>
</comment>
<proteinExistence type="predicted"/>
<protein>
    <submittedName>
        <fullName evidence="1">Uncharacterized protein</fullName>
    </submittedName>
</protein>